<gene>
    <name evidence="2" type="ORF">J2X16_002008</name>
</gene>
<evidence type="ECO:0000313" key="3">
    <source>
        <dbReference type="Proteomes" id="UP001180536"/>
    </source>
</evidence>
<evidence type="ECO:0000313" key="2">
    <source>
        <dbReference type="EMBL" id="MDR7296661.1"/>
    </source>
</evidence>
<comment type="caution">
    <text evidence="2">The sequence shown here is derived from an EMBL/GenBank/DDBJ whole genome shotgun (WGS) entry which is preliminary data.</text>
</comment>
<feature type="signal peptide" evidence="1">
    <location>
        <begin position="1"/>
        <end position="25"/>
    </location>
</feature>
<evidence type="ECO:0000256" key="1">
    <source>
        <dbReference type="SAM" id="SignalP"/>
    </source>
</evidence>
<reference evidence="2 3" key="1">
    <citation type="submission" date="2023-07" db="EMBL/GenBank/DDBJ databases">
        <title>Sorghum-associated microbial communities from plants grown in Nebraska, USA.</title>
        <authorList>
            <person name="Schachtman D."/>
        </authorList>
    </citation>
    <scope>NUCLEOTIDE SEQUENCE [LARGE SCALE GENOMIC DNA]</scope>
    <source>
        <strain evidence="2 3">BE310</strain>
    </source>
</reference>
<evidence type="ECO:0008006" key="4">
    <source>
        <dbReference type="Google" id="ProtNLM"/>
    </source>
</evidence>
<keyword evidence="1" id="KW-0732">Signal</keyword>
<keyword evidence="3" id="KW-1185">Reference proteome</keyword>
<protein>
    <recommendedName>
        <fullName evidence="4">DUF2946 domain-containing protein</fullName>
    </recommendedName>
</protein>
<accession>A0ABU1ZAC9</accession>
<name>A0ABU1ZAC9_9BURK</name>
<dbReference type="RefSeq" id="WP_310344141.1">
    <property type="nucleotide sequence ID" value="NZ_JAVDXQ010000003.1"/>
</dbReference>
<proteinExistence type="predicted"/>
<feature type="chain" id="PRO_5047297406" description="DUF2946 domain-containing protein" evidence="1">
    <location>
        <begin position="26"/>
        <end position="103"/>
    </location>
</feature>
<dbReference type="EMBL" id="JAVDXQ010000003">
    <property type="protein sequence ID" value="MDR7296661.1"/>
    <property type="molecule type" value="Genomic_DNA"/>
</dbReference>
<dbReference type="Proteomes" id="UP001180536">
    <property type="component" value="Unassembled WGS sequence"/>
</dbReference>
<sequence>MNLRRNARGWLLWLALLLPIAQAMAGVHALSHIDDRQGEGIAHLVHCDLCLTAADLGAGAPAAHSPALVVATVTHAAPWVAQGSVPRAVSLGLPPARAPPASA</sequence>
<organism evidence="2 3">
    <name type="scientific">Pelomonas aquatica</name>
    <dbReference type="NCBI Taxonomy" id="431058"/>
    <lineage>
        <taxon>Bacteria</taxon>
        <taxon>Pseudomonadati</taxon>
        <taxon>Pseudomonadota</taxon>
        <taxon>Betaproteobacteria</taxon>
        <taxon>Burkholderiales</taxon>
        <taxon>Sphaerotilaceae</taxon>
        <taxon>Roseateles</taxon>
    </lineage>
</organism>